<proteinExistence type="predicted"/>
<feature type="compositionally biased region" description="Basic residues" evidence="9">
    <location>
        <begin position="511"/>
        <end position="523"/>
    </location>
</feature>
<gene>
    <name evidence="13" type="primary">LOC115212258</name>
</gene>
<dbReference type="PRINTS" id="PR01176">
    <property type="entry name" value="GABABRECEPTR"/>
</dbReference>
<reference evidence="13" key="1">
    <citation type="submission" date="2025-08" db="UniProtKB">
        <authorList>
            <consortium name="RefSeq"/>
        </authorList>
    </citation>
    <scope>IDENTIFICATION</scope>
</reference>
<feature type="transmembrane region" description="Helical" evidence="10">
    <location>
        <begin position="251"/>
        <end position="273"/>
    </location>
</feature>
<evidence type="ECO:0000256" key="5">
    <source>
        <dbReference type="ARBA" id="ARBA00023136"/>
    </source>
</evidence>
<keyword evidence="4" id="KW-0297">G-protein coupled receptor</keyword>
<dbReference type="PROSITE" id="PS50259">
    <property type="entry name" value="G_PROTEIN_RECEP_F3_4"/>
    <property type="match status" value="1"/>
</dbReference>
<protein>
    <submittedName>
        <fullName evidence="13">Uncharacterized protein LOC115212258 isoform X3</fullName>
    </submittedName>
</protein>
<name>A0A7E6ETF0_9MOLL</name>
<feature type="transmembrane region" description="Helical" evidence="10">
    <location>
        <begin position="46"/>
        <end position="66"/>
    </location>
</feature>
<sequence>MDKPLTQELFWLSIFLATTGTIVSIHFLAFNIFYRKHRLIKMSSPHLNAVTCTGSMLSNSCCLIYGLQVYTQYHSFAATLLCQIRAWFLVCSFTLILVPILAKCWRVNQIFKKAAFKRVVIKDLRLFIFIGANLSVDMIFMTFWQALDPLKHRFIPIITKENLTSRSNMNASSVINVPRCCCEFEYIWMSLLFIYKGSVLSFGLYVAWQIRNITLPSMDDAKPMILIILTVFILCSSSIALWHLFREKPVVVNSGLTVIIWLFALFTQSAIFIPKKELLIHSLQQHLATATGKLMQISSEDGGKHSGEIDSSSSIRCCHDKISGNIPTEEGTESAENLNEYNKELPRGMLDIFIRQPSVGDITDKWTKEEQCQDTNFRNGQASYKVSPVSKKLSYLRDSIANDLTQAHDLSSTLKDSISKDLNISHTENSWVQDSIPFQKNDIAGSITQSYDLSDDSDTYSYVSSYIPTWTPTLTFNQQKHYVKKDCATSPENIITLANDKLYPAVNSKIPRHRTKRKKQCKTSKKDKQKTVYTIQASQSPSKYFDESKDTLEEMNNHDIMV</sequence>
<dbReference type="Pfam" id="PF00003">
    <property type="entry name" value="7tm_3"/>
    <property type="match status" value="1"/>
</dbReference>
<feature type="transmembrane region" description="Helical" evidence="10">
    <location>
        <begin position="186"/>
        <end position="208"/>
    </location>
</feature>
<feature type="domain" description="G-protein coupled receptors family 3 profile" evidence="11">
    <location>
        <begin position="82"/>
        <end position="280"/>
    </location>
</feature>
<organism evidence="12 13">
    <name type="scientific">Octopus sinensis</name>
    <name type="common">East Asian common octopus</name>
    <dbReference type="NCBI Taxonomy" id="2607531"/>
    <lineage>
        <taxon>Eukaryota</taxon>
        <taxon>Metazoa</taxon>
        <taxon>Spiralia</taxon>
        <taxon>Lophotrochozoa</taxon>
        <taxon>Mollusca</taxon>
        <taxon>Cephalopoda</taxon>
        <taxon>Coleoidea</taxon>
        <taxon>Octopodiformes</taxon>
        <taxon>Octopoda</taxon>
        <taxon>Incirrata</taxon>
        <taxon>Octopodidae</taxon>
        <taxon>Octopus</taxon>
    </lineage>
</organism>
<keyword evidence="5 10" id="KW-0472">Membrane</keyword>
<dbReference type="CDD" id="cd15047">
    <property type="entry name" value="7tmC_GABA-B-like"/>
    <property type="match status" value="1"/>
</dbReference>
<evidence type="ECO:0000256" key="7">
    <source>
        <dbReference type="ARBA" id="ARBA00023180"/>
    </source>
</evidence>
<evidence type="ECO:0000256" key="6">
    <source>
        <dbReference type="ARBA" id="ARBA00023170"/>
    </source>
</evidence>
<feature type="region of interest" description="Disordered" evidence="9">
    <location>
        <begin position="511"/>
        <end position="531"/>
    </location>
</feature>
<keyword evidence="6" id="KW-0675">Receptor</keyword>
<dbReference type="InterPro" id="IPR002455">
    <property type="entry name" value="GPCR3_GABA-B"/>
</dbReference>
<dbReference type="InterPro" id="IPR017978">
    <property type="entry name" value="GPCR_3_C"/>
</dbReference>
<accession>A0A7E6ETF0</accession>
<dbReference type="PANTHER" id="PTHR10519">
    <property type="entry name" value="GABA-B RECEPTOR"/>
    <property type="match status" value="1"/>
</dbReference>
<evidence type="ECO:0000256" key="9">
    <source>
        <dbReference type="SAM" id="MobiDB-lite"/>
    </source>
</evidence>
<keyword evidence="8" id="KW-0807">Transducer</keyword>
<keyword evidence="2 10" id="KW-0812">Transmembrane</keyword>
<evidence type="ECO:0000256" key="8">
    <source>
        <dbReference type="ARBA" id="ARBA00023224"/>
    </source>
</evidence>
<evidence type="ECO:0000256" key="10">
    <source>
        <dbReference type="SAM" id="Phobius"/>
    </source>
</evidence>
<dbReference type="Proteomes" id="UP000515154">
    <property type="component" value="Linkage group LG5"/>
</dbReference>
<dbReference type="RefSeq" id="XP_036358946.1">
    <property type="nucleotide sequence ID" value="XM_036503053.1"/>
</dbReference>
<keyword evidence="7" id="KW-0325">Glycoprotein</keyword>
<dbReference type="GO" id="GO:0004965">
    <property type="term" value="F:G protein-coupled GABA receptor activity"/>
    <property type="evidence" value="ECO:0007669"/>
    <property type="project" value="InterPro"/>
</dbReference>
<feature type="transmembrane region" description="Helical" evidence="10">
    <location>
        <begin position="224"/>
        <end position="245"/>
    </location>
</feature>
<comment type="subcellular location">
    <subcellularLocation>
        <location evidence="1">Membrane</location>
        <topology evidence="1">Multi-pass membrane protein</topology>
    </subcellularLocation>
</comment>
<evidence type="ECO:0000256" key="3">
    <source>
        <dbReference type="ARBA" id="ARBA00022989"/>
    </source>
</evidence>
<evidence type="ECO:0000313" key="12">
    <source>
        <dbReference type="Proteomes" id="UP000515154"/>
    </source>
</evidence>
<evidence type="ECO:0000256" key="1">
    <source>
        <dbReference type="ARBA" id="ARBA00004141"/>
    </source>
</evidence>
<dbReference type="GO" id="GO:0007214">
    <property type="term" value="P:gamma-aminobutyric acid signaling pathway"/>
    <property type="evidence" value="ECO:0007669"/>
    <property type="project" value="TreeGrafter"/>
</dbReference>
<feature type="transmembrane region" description="Helical" evidence="10">
    <location>
        <begin position="12"/>
        <end position="34"/>
    </location>
</feature>
<dbReference type="PANTHER" id="PTHR10519:SF20">
    <property type="entry name" value="G-PROTEIN COUPLED RECEPTOR 156-RELATED"/>
    <property type="match status" value="1"/>
</dbReference>
<dbReference type="AlphaFoldDB" id="A0A7E6ETF0"/>
<evidence type="ECO:0000259" key="11">
    <source>
        <dbReference type="PROSITE" id="PS50259"/>
    </source>
</evidence>
<evidence type="ECO:0000313" key="13">
    <source>
        <dbReference type="RefSeq" id="XP_036358946.1"/>
    </source>
</evidence>
<keyword evidence="3 10" id="KW-1133">Transmembrane helix</keyword>
<evidence type="ECO:0000256" key="2">
    <source>
        <dbReference type="ARBA" id="ARBA00022692"/>
    </source>
</evidence>
<evidence type="ECO:0000256" key="4">
    <source>
        <dbReference type="ARBA" id="ARBA00023040"/>
    </source>
</evidence>
<keyword evidence="12" id="KW-1185">Reference proteome</keyword>
<dbReference type="GO" id="GO:0038039">
    <property type="term" value="C:G protein-coupled receptor heterodimeric complex"/>
    <property type="evidence" value="ECO:0007669"/>
    <property type="project" value="TreeGrafter"/>
</dbReference>
<feature type="transmembrane region" description="Helical" evidence="10">
    <location>
        <begin position="86"/>
        <end position="105"/>
    </location>
</feature>